<evidence type="ECO:0000256" key="6">
    <source>
        <dbReference type="ARBA" id="ARBA00022741"/>
    </source>
</evidence>
<dbReference type="GO" id="GO:0005524">
    <property type="term" value="F:ATP binding"/>
    <property type="evidence" value="ECO:0007669"/>
    <property type="project" value="UniProtKB-UniRule"/>
</dbReference>
<feature type="domain" description="AGC-kinase C-terminal" evidence="13">
    <location>
        <begin position="273"/>
        <end position="339"/>
    </location>
</feature>
<dbReference type="PROSITE" id="PS50011">
    <property type="entry name" value="PROTEIN_KINASE_DOM"/>
    <property type="match status" value="1"/>
</dbReference>
<dbReference type="FunFam" id="3.30.200.20:FF:000524">
    <property type="entry name" value="Non-specific serine/threonine protein kinase"/>
    <property type="match status" value="1"/>
</dbReference>
<accession>A0DLX8</accession>
<evidence type="ECO:0000256" key="3">
    <source>
        <dbReference type="ARBA" id="ARBA00022527"/>
    </source>
</evidence>
<dbReference type="SMART" id="SM00220">
    <property type="entry name" value="S_TKc"/>
    <property type="match status" value="1"/>
</dbReference>
<dbReference type="PROSITE" id="PS51285">
    <property type="entry name" value="AGC_KINASE_CTER"/>
    <property type="match status" value="1"/>
</dbReference>
<dbReference type="OMA" id="NIVICQD"/>
<comment type="catalytic activity">
    <reaction evidence="10">
        <text>L-seryl-[protein] + ATP = O-phospho-L-seryl-[protein] + ADP + H(+)</text>
        <dbReference type="Rhea" id="RHEA:17989"/>
        <dbReference type="Rhea" id="RHEA-COMP:9863"/>
        <dbReference type="Rhea" id="RHEA-COMP:11604"/>
        <dbReference type="ChEBI" id="CHEBI:15378"/>
        <dbReference type="ChEBI" id="CHEBI:29999"/>
        <dbReference type="ChEBI" id="CHEBI:30616"/>
        <dbReference type="ChEBI" id="CHEBI:83421"/>
        <dbReference type="ChEBI" id="CHEBI:456216"/>
        <dbReference type="EC" id="2.7.11.1"/>
    </reaction>
</comment>
<dbReference type="HOGENOM" id="CLU_000288_63_5_1"/>
<dbReference type="InterPro" id="IPR000961">
    <property type="entry name" value="AGC-kinase_C"/>
</dbReference>
<feature type="binding site" evidence="11">
    <location>
        <position position="56"/>
    </location>
    <ligand>
        <name>ATP</name>
        <dbReference type="ChEBI" id="CHEBI:30616"/>
    </ligand>
</feature>
<dbReference type="EC" id="2.7.11.1" evidence="2"/>
<proteinExistence type="inferred from homology"/>
<evidence type="ECO:0000256" key="1">
    <source>
        <dbReference type="ARBA" id="ARBA00009903"/>
    </source>
</evidence>
<evidence type="ECO:0000256" key="10">
    <source>
        <dbReference type="ARBA" id="ARBA00048679"/>
    </source>
</evidence>
<dbReference type="CDD" id="cd05123">
    <property type="entry name" value="STKc_AGC"/>
    <property type="match status" value="1"/>
</dbReference>
<dbReference type="FunFam" id="1.10.510.10:FF:000210">
    <property type="entry name" value="Non-specific serine/threonine protein kinase"/>
    <property type="match status" value="1"/>
</dbReference>
<dbReference type="Pfam" id="PF00069">
    <property type="entry name" value="Pkinase"/>
    <property type="match status" value="1"/>
</dbReference>
<comment type="similarity">
    <text evidence="1">Belongs to the protein kinase superfamily. AGC Ser/Thr protein kinase family.</text>
</comment>
<evidence type="ECO:0000259" key="12">
    <source>
        <dbReference type="PROSITE" id="PS50011"/>
    </source>
</evidence>
<feature type="domain" description="Protein kinase" evidence="12">
    <location>
        <begin position="27"/>
        <end position="273"/>
    </location>
</feature>
<keyword evidence="6 11" id="KW-0547">Nucleotide-binding</keyword>
<dbReference type="Gene3D" id="3.30.200.20">
    <property type="entry name" value="Phosphorylase Kinase, domain 1"/>
    <property type="match status" value="1"/>
</dbReference>
<dbReference type="PANTHER" id="PTHR24351">
    <property type="entry name" value="RIBOSOMAL PROTEIN S6 KINASE"/>
    <property type="match status" value="1"/>
</dbReference>
<dbReference type="InterPro" id="IPR011009">
    <property type="entry name" value="Kinase-like_dom_sf"/>
</dbReference>
<keyword evidence="7" id="KW-0418">Kinase</keyword>
<dbReference type="AlphaFoldDB" id="A0DLX8"/>
<dbReference type="SUPFAM" id="SSF56112">
    <property type="entry name" value="Protein kinase-like (PK-like)"/>
    <property type="match status" value="1"/>
</dbReference>
<evidence type="ECO:0000256" key="5">
    <source>
        <dbReference type="ARBA" id="ARBA00022679"/>
    </source>
</evidence>
<dbReference type="eggNOG" id="KOG0616">
    <property type="taxonomic scope" value="Eukaryota"/>
</dbReference>
<keyword evidence="3" id="KW-0723">Serine/threonine-protein kinase</keyword>
<dbReference type="STRING" id="5888.A0DLX8"/>
<dbReference type="InParanoid" id="A0DLX8"/>
<dbReference type="GO" id="GO:0005634">
    <property type="term" value="C:nucleus"/>
    <property type="evidence" value="ECO:0000318"/>
    <property type="project" value="GO_Central"/>
</dbReference>
<dbReference type="Proteomes" id="UP000000600">
    <property type="component" value="Unassembled WGS sequence"/>
</dbReference>
<dbReference type="Gene3D" id="1.10.510.10">
    <property type="entry name" value="Transferase(Phosphotransferase) domain 1"/>
    <property type="match status" value="1"/>
</dbReference>
<name>A0DLX8_PARTE</name>
<keyword evidence="8 11" id="KW-0067">ATP-binding</keyword>
<dbReference type="GO" id="GO:0005737">
    <property type="term" value="C:cytoplasm"/>
    <property type="evidence" value="ECO:0000318"/>
    <property type="project" value="GO_Central"/>
</dbReference>
<evidence type="ECO:0000256" key="4">
    <source>
        <dbReference type="ARBA" id="ARBA00022553"/>
    </source>
</evidence>
<evidence type="ECO:0000313" key="15">
    <source>
        <dbReference type="Proteomes" id="UP000000600"/>
    </source>
</evidence>
<reference evidence="14 15" key="1">
    <citation type="journal article" date="2006" name="Nature">
        <title>Global trends of whole-genome duplications revealed by the ciliate Paramecium tetraurelia.</title>
        <authorList>
            <consortium name="Genoscope"/>
            <person name="Aury J.-M."/>
            <person name="Jaillon O."/>
            <person name="Duret L."/>
            <person name="Noel B."/>
            <person name="Jubin C."/>
            <person name="Porcel B.M."/>
            <person name="Segurens B."/>
            <person name="Daubin V."/>
            <person name="Anthouard V."/>
            <person name="Aiach N."/>
            <person name="Arnaiz O."/>
            <person name="Billaut A."/>
            <person name="Beisson J."/>
            <person name="Blanc I."/>
            <person name="Bouhouche K."/>
            <person name="Camara F."/>
            <person name="Duharcourt S."/>
            <person name="Guigo R."/>
            <person name="Gogendeau D."/>
            <person name="Katinka M."/>
            <person name="Keller A.-M."/>
            <person name="Kissmehl R."/>
            <person name="Klotz C."/>
            <person name="Koll F."/>
            <person name="Le Moue A."/>
            <person name="Lepere C."/>
            <person name="Malinsky S."/>
            <person name="Nowacki M."/>
            <person name="Nowak J.K."/>
            <person name="Plattner H."/>
            <person name="Poulain J."/>
            <person name="Ruiz F."/>
            <person name="Serrano V."/>
            <person name="Zagulski M."/>
            <person name="Dessen P."/>
            <person name="Betermier M."/>
            <person name="Weissenbach J."/>
            <person name="Scarpelli C."/>
            <person name="Schachter V."/>
            <person name="Sperling L."/>
            <person name="Meyer E."/>
            <person name="Cohen J."/>
            <person name="Wincker P."/>
        </authorList>
    </citation>
    <scope>NUCLEOTIDE SEQUENCE [LARGE SCALE GENOMIC DNA]</scope>
    <source>
        <strain evidence="14 15">Stock d4-2</strain>
    </source>
</reference>
<dbReference type="SMART" id="SM00133">
    <property type="entry name" value="S_TK_X"/>
    <property type="match status" value="1"/>
</dbReference>
<dbReference type="KEGG" id="ptm:GSPATT00018263001"/>
<comment type="catalytic activity">
    <reaction evidence="9">
        <text>L-threonyl-[protein] + ATP = O-phospho-L-threonyl-[protein] + ADP + H(+)</text>
        <dbReference type="Rhea" id="RHEA:46608"/>
        <dbReference type="Rhea" id="RHEA-COMP:11060"/>
        <dbReference type="Rhea" id="RHEA-COMP:11605"/>
        <dbReference type="ChEBI" id="CHEBI:15378"/>
        <dbReference type="ChEBI" id="CHEBI:30013"/>
        <dbReference type="ChEBI" id="CHEBI:30616"/>
        <dbReference type="ChEBI" id="CHEBI:61977"/>
        <dbReference type="ChEBI" id="CHEBI:456216"/>
        <dbReference type="EC" id="2.7.11.1"/>
    </reaction>
</comment>
<keyword evidence="15" id="KW-1185">Reference proteome</keyword>
<dbReference type="PROSITE" id="PS00107">
    <property type="entry name" value="PROTEIN_KINASE_ATP"/>
    <property type="match status" value="1"/>
</dbReference>
<evidence type="ECO:0000313" key="14">
    <source>
        <dbReference type="EMBL" id="CAK84045.1"/>
    </source>
</evidence>
<dbReference type="GO" id="GO:0004674">
    <property type="term" value="F:protein serine/threonine kinase activity"/>
    <property type="evidence" value="ECO:0000318"/>
    <property type="project" value="GO_Central"/>
</dbReference>
<keyword evidence="4" id="KW-0597">Phosphoprotein</keyword>
<dbReference type="EMBL" id="CT868496">
    <property type="protein sequence ID" value="CAK84045.1"/>
    <property type="molecule type" value="Genomic_DNA"/>
</dbReference>
<dbReference type="OrthoDB" id="285375at2759"/>
<evidence type="ECO:0000256" key="9">
    <source>
        <dbReference type="ARBA" id="ARBA00047899"/>
    </source>
</evidence>
<dbReference type="InterPro" id="IPR017441">
    <property type="entry name" value="Protein_kinase_ATP_BS"/>
</dbReference>
<keyword evidence="5" id="KW-0808">Transferase</keyword>
<evidence type="ECO:0000256" key="11">
    <source>
        <dbReference type="PROSITE-ProRule" id="PRU10141"/>
    </source>
</evidence>
<evidence type="ECO:0000256" key="8">
    <source>
        <dbReference type="ARBA" id="ARBA00022840"/>
    </source>
</evidence>
<dbReference type="InterPro" id="IPR000719">
    <property type="entry name" value="Prot_kinase_dom"/>
</dbReference>
<evidence type="ECO:0000259" key="13">
    <source>
        <dbReference type="PROSITE" id="PS51285"/>
    </source>
</evidence>
<dbReference type="GeneID" id="5037221"/>
<dbReference type="InterPro" id="IPR045270">
    <property type="entry name" value="STKc_AGC"/>
</dbReference>
<gene>
    <name evidence="14" type="ORF">GSPATT00018263001</name>
</gene>
<sequence>MDFIEEDEIGQLCLTKQFSKEVSLDSFEMNCVIGKGQYAKVLLVRKKDTKHLYALKVLKKSGLKQDARIERNIMIEIQHPFIIKLVYAFQTASHLYFCMEYCPGGEMYYLLSKQKHFSEHTAMFYAAQIILALEYLHSKGIIFRDLKPENIVICQDGYVKLTDFGLCKKGDFTNISGASSICGTPAYMAPEILLSKQYGKAVDWWAFGCFLYEMVAGHPPFFASNKQDLEYSIVNSQPNMGHFSIKLQDLLYRLLEKNPKNRLTTNVRDHQWFNIDFDAILNKKETAPFLPTLQNEADVTYFDPQFIKSSMSEQCSIIDELDSYKDFTYKGSQEQSVQQSFQTLSPEIIGLNENGEAKQMIKVESTEMINQ</sequence>
<evidence type="ECO:0000256" key="7">
    <source>
        <dbReference type="ARBA" id="ARBA00022777"/>
    </source>
</evidence>
<evidence type="ECO:0000256" key="2">
    <source>
        <dbReference type="ARBA" id="ARBA00012513"/>
    </source>
</evidence>
<organism evidence="14 15">
    <name type="scientific">Paramecium tetraurelia</name>
    <dbReference type="NCBI Taxonomy" id="5888"/>
    <lineage>
        <taxon>Eukaryota</taxon>
        <taxon>Sar</taxon>
        <taxon>Alveolata</taxon>
        <taxon>Ciliophora</taxon>
        <taxon>Intramacronucleata</taxon>
        <taxon>Oligohymenophorea</taxon>
        <taxon>Peniculida</taxon>
        <taxon>Parameciidae</taxon>
        <taxon>Paramecium</taxon>
    </lineage>
</organism>
<protein>
    <recommendedName>
        <fullName evidence="2">non-specific serine/threonine protein kinase</fullName>
        <ecNumber evidence="2">2.7.11.1</ecNumber>
    </recommendedName>
</protein>
<dbReference type="RefSeq" id="XP_001451442.1">
    <property type="nucleotide sequence ID" value="XM_001451405.1"/>
</dbReference>